<evidence type="ECO:0000256" key="3">
    <source>
        <dbReference type="ARBA" id="ARBA00022989"/>
    </source>
</evidence>
<keyword evidence="4 5" id="KW-0472">Membrane</keyword>
<feature type="non-terminal residue" evidence="7">
    <location>
        <position position="91"/>
    </location>
</feature>
<comment type="caution">
    <text evidence="7">The sequence shown here is derived from an EMBL/GenBank/DDBJ whole genome shotgun (WGS) entry which is preliminary data.</text>
</comment>
<evidence type="ECO:0000259" key="6">
    <source>
        <dbReference type="Pfam" id="PF00999"/>
    </source>
</evidence>
<protein>
    <recommendedName>
        <fullName evidence="6">Cation/H+ exchanger transmembrane domain-containing protein</fullName>
    </recommendedName>
</protein>
<proteinExistence type="predicted"/>
<accession>A0ABN9V1H3</accession>
<dbReference type="InterPro" id="IPR006153">
    <property type="entry name" value="Cation/H_exchanger_TM"/>
</dbReference>
<dbReference type="PANTHER" id="PTHR46157">
    <property type="entry name" value="K(+) EFFLUX ANTIPORTER 3, CHLOROPLASTIC"/>
    <property type="match status" value="1"/>
</dbReference>
<evidence type="ECO:0000313" key="8">
    <source>
        <dbReference type="Proteomes" id="UP001189429"/>
    </source>
</evidence>
<dbReference type="PANTHER" id="PTHR46157:SF4">
    <property type="entry name" value="K(+) EFFLUX ANTIPORTER 3, CHLOROPLASTIC"/>
    <property type="match status" value="1"/>
</dbReference>
<evidence type="ECO:0000256" key="2">
    <source>
        <dbReference type="ARBA" id="ARBA00022692"/>
    </source>
</evidence>
<reference evidence="7" key="1">
    <citation type="submission" date="2023-10" db="EMBL/GenBank/DDBJ databases">
        <authorList>
            <person name="Chen Y."/>
            <person name="Shah S."/>
            <person name="Dougan E. K."/>
            <person name="Thang M."/>
            <person name="Chan C."/>
        </authorList>
    </citation>
    <scope>NUCLEOTIDE SEQUENCE [LARGE SCALE GENOMIC DNA]</scope>
</reference>
<dbReference type="EMBL" id="CAUYUJ010016544">
    <property type="protein sequence ID" value="CAK0866516.1"/>
    <property type="molecule type" value="Genomic_DNA"/>
</dbReference>
<name>A0ABN9V1H3_9DINO</name>
<feature type="domain" description="Cation/H+ exchanger transmembrane" evidence="6">
    <location>
        <begin position="8"/>
        <end position="89"/>
    </location>
</feature>
<dbReference type="Gene3D" id="1.20.1530.20">
    <property type="match status" value="1"/>
</dbReference>
<gene>
    <name evidence="7" type="ORF">PCOR1329_LOCUS53677</name>
</gene>
<sequence length="91" mass="9459">MWQGALCGLLALAACFAAGRWVLGRLFGFVANSGSPAALRCLSFFVIFGAVFAFQSLGLPGTVGAFLAGVLLSETAYRQTVDAAISPVRED</sequence>
<dbReference type="Pfam" id="PF00999">
    <property type="entry name" value="Na_H_Exchanger"/>
    <property type="match status" value="1"/>
</dbReference>
<evidence type="ECO:0000256" key="5">
    <source>
        <dbReference type="SAM" id="Phobius"/>
    </source>
</evidence>
<organism evidence="7 8">
    <name type="scientific">Prorocentrum cordatum</name>
    <dbReference type="NCBI Taxonomy" id="2364126"/>
    <lineage>
        <taxon>Eukaryota</taxon>
        <taxon>Sar</taxon>
        <taxon>Alveolata</taxon>
        <taxon>Dinophyceae</taxon>
        <taxon>Prorocentrales</taxon>
        <taxon>Prorocentraceae</taxon>
        <taxon>Prorocentrum</taxon>
    </lineage>
</organism>
<keyword evidence="8" id="KW-1185">Reference proteome</keyword>
<evidence type="ECO:0000256" key="1">
    <source>
        <dbReference type="ARBA" id="ARBA00004141"/>
    </source>
</evidence>
<dbReference type="InterPro" id="IPR038770">
    <property type="entry name" value="Na+/solute_symporter_sf"/>
</dbReference>
<keyword evidence="3 5" id="KW-1133">Transmembrane helix</keyword>
<feature type="transmembrane region" description="Helical" evidence="5">
    <location>
        <begin position="44"/>
        <end position="72"/>
    </location>
</feature>
<dbReference type="Proteomes" id="UP001189429">
    <property type="component" value="Unassembled WGS sequence"/>
</dbReference>
<evidence type="ECO:0000256" key="4">
    <source>
        <dbReference type="ARBA" id="ARBA00023136"/>
    </source>
</evidence>
<evidence type="ECO:0000313" key="7">
    <source>
        <dbReference type="EMBL" id="CAK0866516.1"/>
    </source>
</evidence>
<comment type="subcellular location">
    <subcellularLocation>
        <location evidence="1">Membrane</location>
        <topology evidence="1">Multi-pass membrane protein</topology>
    </subcellularLocation>
</comment>
<keyword evidence="2 5" id="KW-0812">Transmembrane</keyword>